<dbReference type="InterPro" id="IPR013830">
    <property type="entry name" value="SGNH_hydro"/>
</dbReference>
<evidence type="ECO:0000313" key="4">
    <source>
        <dbReference type="Proteomes" id="UP000250443"/>
    </source>
</evidence>
<dbReference type="Gene3D" id="3.40.50.1110">
    <property type="entry name" value="SGNH hydrolase"/>
    <property type="match status" value="1"/>
</dbReference>
<dbReference type="GO" id="GO:0016788">
    <property type="term" value="F:hydrolase activity, acting on ester bonds"/>
    <property type="evidence" value="ECO:0007669"/>
    <property type="project" value="UniProtKB-ARBA"/>
</dbReference>
<protein>
    <submittedName>
        <fullName evidence="3">Putative secreted protein</fullName>
    </submittedName>
</protein>
<dbReference type="Pfam" id="PF13472">
    <property type="entry name" value="Lipase_GDSL_2"/>
    <property type="match status" value="1"/>
</dbReference>
<keyword evidence="1" id="KW-0732">Signal</keyword>
<proteinExistence type="predicted"/>
<reference evidence="3 4" key="1">
    <citation type="submission" date="2018-06" db="EMBL/GenBank/DDBJ databases">
        <authorList>
            <consortium name="Pathogen Informatics"/>
            <person name="Doyle S."/>
        </authorList>
    </citation>
    <scope>NUCLEOTIDE SEQUENCE [LARGE SCALE GENOMIC DNA]</scope>
    <source>
        <strain evidence="3 4">NCTC11842</strain>
    </source>
</reference>
<feature type="domain" description="SGNH hydrolase-type esterase" evidence="2">
    <location>
        <begin position="225"/>
        <end position="413"/>
    </location>
</feature>
<dbReference type="Proteomes" id="UP000250443">
    <property type="component" value="Unassembled WGS sequence"/>
</dbReference>
<dbReference type="SUPFAM" id="SSF52266">
    <property type="entry name" value="SGNH hydrolase"/>
    <property type="match status" value="1"/>
</dbReference>
<dbReference type="PANTHER" id="PTHR43784">
    <property type="entry name" value="GDSL-LIKE LIPASE/ACYLHYDROLASE, PUTATIVE (AFU_ORTHOLOGUE AFUA_2G00820)-RELATED"/>
    <property type="match status" value="1"/>
</dbReference>
<dbReference type="EMBL" id="UAUF01000015">
    <property type="protein sequence ID" value="SPZ16641.1"/>
    <property type="molecule type" value="Genomic_DNA"/>
</dbReference>
<dbReference type="PANTHER" id="PTHR43784:SF2">
    <property type="entry name" value="GDSL-LIKE LIPASE_ACYLHYDROLASE, PUTATIVE (AFU_ORTHOLOGUE AFUA_2G00820)-RELATED"/>
    <property type="match status" value="1"/>
</dbReference>
<feature type="chain" id="PRO_5016095388" evidence="1">
    <location>
        <begin position="43"/>
        <end position="427"/>
    </location>
</feature>
<accession>A0A2X2DCD1</accession>
<dbReference type="InterPro" id="IPR036514">
    <property type="entry name" value="SGNH_hydro_sf"/>
</dbReference>
<dbReference type="CDD" id="cd01830">
    <property type="entry name" value="XynE_like"/>
    <property type="match status" value="1"/>
</dbReference>
<evidence type="ECO:0000256" key="1">
    <source>
        <dbReference type="SAM" id="SignalP"/>
    </source>
</evidence>
<name>A0A2X2DCD1_PSELU</name>
<gene>
    <name evidence="3" type="ORF">NCTC11842_05675</name>
</gene>
<dbReference type="AlphaFoldDB" id="A0A2X2DCD1"/>
<sequence>MVEFHTKNNANIFAAAHRKSLKRWSMSTLAAALLMASNYSLAAQPQSPHWVGSWAAAPQANGASAGSKETVVRVNNQTIRQIVHTSIGGYKFRVRLSNALGKTPLVIGEARVALSAGKNTINPDTDRPLTFGGISSTTIPPGAVMYSDPLDMRFSSQADLAVSLYLPEQTEAKTVHTLGKQTNYISMSGNHTKARALQAKSTSTSWYFLTGVDILTHKDTTAVVAFGDSITDGLNAAVDTNNRWTDYLARRLLNRSDINTKGVLNLGISGNRILHEQVGPSALSRFDRDVIAQPGVTHLILLEGINDIGYSDLPGSREKVSAKQIIAGYKQLIARAKTHGLKVIGATLLPYEGGSYYTRQGEAKRQEVNKWIRESGAYDAVIDFDKTMRDPKRPTRLNPLFDSGDHIHPNETGFLAMANAVNLDWLK</sequence>
<evidence type="ECO:0000259" key="2">
    <source>
        <dbReference type="Pfam" id="PF13472"/>
    </source>
</evidence>
<organism evidence="3 4">
    <name type="scientific">Pseudomonas luteola</name>
    <dbReference type="NCBI Taxonomy" id="47886"/>
    <lineage>
        <taxon>Bacteria</taxon>
        <taxon>Pseudomonadati</taxon>
        <taxon>Pseudomonadota</taxon>
        <taxon>Gammaproteobacteria</taxon>
        <taxon>Pseudomonadales</taxon>
        <taxon>Pseudomonadaceae</taxon>
        <taxon>Pseudomonas</taxon>
    </lineage>
</organism>
<dbReference type="InterPro" id="IPR053140">
    <property type="entry name" value="GDSL_Rv0518-like"/>
</dbReference>
<evidence type="ECO:0000313" key="3">
    <source>
        <dbReference type="EMBL" id="SPZ16641.1"/>
    </source>
</evidence>
<feature type="signal peptide" evidence="1">
    <location>
        <begin position="1"/>
        <end position="42"/>
    </location>
</feature>